<comment type="function">
    <text evidence="1 6">Catalyzes the insertion of molybdate into adenylated molybdopterin with the concomitant release of AMP.</text>
</comment>
<comment type="catalytic activity">
    <reaction evidence="5">
        <text>adenylyl-molybdopterin + molybdate = Mo-molybdopterin + AMP + H(+)</text>
        <dbReference type="Rhea" id="RHEA:35047"/>
        <dbReference type="ChEBI" id="CHEBI:15378"/>
        <dbReference type="ChEBI" id="CHEBI:36264"/>
        <dbReference type="ChEBI" id="CHEBI:62727"/>
        <dbReference type="ChEBI" id="CHEBI:71302"/>
        <dbReference type="ChEBI" id="CHEBI:456215"/>
        <dbReference type="EC" id="2.10.1.1"/>
    </reaction>
</comment>
<dbReference type="SUPFAM" id="SSF53218">
    <property type="entry name" value="Molybdenum cofactor biosynthesis proteins"/>
    <property type="match status" value="1"/>
</dbReference>
<keyword evidence="6" id="KW-0479">Metal-binding</keyword>
<dbReference type="Pfam" id="PF00994">
    <property type="entry name" value="MoCF_biosynth"/>
    <property type="match status" value="1"/>
</dbReference>
<evidence type="ECO:0000259" key="7">
    <source>
        <dbReference type="SMART" id="SM00852"/>
    </source>
</evidence>
<dbReference type="SUPFAM" id="SSF63867">
    <property type="entry name" value="MoeA C-terminal domain-like"/>
    <property type="match status" value="1"/>
</dbReference>
<evidence type="ECO:0000256" key="6">
    <source>
        <dbReference type="RuleBase" id="RU365090"/>
    </source>
</evidence>
<keyword evidence="6" id="KW-0808">Transferase</keyword>
<dbReference type="STRING" id="1419482.SAMN05444266_101870"/>
<organism evidence="8 9">
    <name type="scientific">Chitinophaga jiangningensis</name>
    <dbReference type="NCBI Taxonomy" id="1419482"/>
    <lineage>
        <taxon>Bacteria</taxon>
        <taxon>Pseudomonadati</taxon>
        <taxon>Bacteroidota</taxon>
        <taxon>Chitinophagia</taxon>
        <taxon>Chitinophagales</taxon>
        <taxon>Chitinophagaceae</taxon>
        <taxon>Chitinophaga</taxon>
    </lineage>
</organism>
<dbReference type="PROSITE" id="PS01079">
    <property type="entry name" value="MOCF_BIOSYNTHESIS_2"/>
    <property type="match status" value="1"/>
</dbReference>
<dbReference type="Gene3D" id="2.40.340.10">
    <property type="entry name" value="MoeA, C-terminal, domain IV"/>
    <property type="match status" value="1"/>
</dbReference>
<evidence type="ECO:0000313" key="8">
    <source>
        <dbReference type="EMBL" id="SHL00269.1"/>
    </source>
</evidence>
<gene>
    <name evidence="8" type="ORF">SAMN05444266_101870</name>
</gene>
<evidence type="ECO:0000256" key="4">
    <source>
        <dbReference type="ARBA" id="ARBA00023150"/>
    </source>
</evidence>
<dbReference type="GO" id="GO:0046872">
    <property type="term" value="F:metal ion binding"/>
    <property type="evidence" value="ECO:0007669"/>
    <property type="project" value="UniProtKB-UniRule"/>
</dbReference>
<reference evidence="8 9" key="1">
    <citation type="submission" date="2016-11" db="EMBL/GenBank/DDBJ databases">
        <authorList>
            <person name="Jaros S."/>
            <person name="Januszkiewicz K."/>
            <person name="Wedrychowicz H."/>
        </authorList>
    </citation>
    <scope>NUCLEOTIDE SEQUENCE [LARGE SCALE GENOMIC DNA]</scope>
    <source>
        <strain evidence="8 9">DSM 27406</strain>
    </source>
</reference>
<evidence type="ECO:0000256" key="2">
    <source>
        <dbReference type="ARBA" id="ARBA00005046"/>
    </source>
</evidence>
<dbReference type="GO" id="GO:0005829">
    <property type="term" value="C:cytosol"/>
    <property type="evidence" value="ECO:0007669"/>
    <property type="project" value="TreeGrafter"/>
</dbReference>
<dbReference type="Gene3D" id="2.170.190.11">
    <property type="entry name" value="Molybdopterin biosynthesis moea protein, domain 3"/>
    <property type="match status" value="1"/>
</dbReference>
<dbReference type="Proteomes" id="UP000184420">
    <property type="component" value="Unassembled WGS sequence"/>
</dbReference>
<dbReference type="GO" id="GO:0061599">
    <property type="term" value="F:molybdopterin molybdotransferase activity"/>
    <property type="evidence" value="ECO:0007669"/>
    <property type="project" value="UniProtKB-UniRule"/>
</dbReference>
<dbReference type="OrthoDB" id="9804758at2"/>
<proteinExistence type="inferred from homology"/>
<dbReference type="GO" id="GO:0006777">
    <property type="term" value="P:Mo-molybdopterin cofactor biosynthetic process"/>
    <property type="evidence" value="ECO:0007669"/>
    <property type="project" value="UniProtKB-UniRule"/>
</dbReference>
<dbReference type="InterPro" id="IPR036688">
    <property type="entry name" value="MoeA_C_domain_IV_sf"/>
</dbReference>
<dbReference type="SMART" id="SM00852">
    <property type="entry name" value="MoCF_biosynth"/>
    <property type="match status" value="1"/>
</dbReference>
<dbReference type="InterPro" id="IPR036135">
    <property type="entry name" value="MoeA_linker/N_sf"/>
</dbReference>
<dbReference type="EMBL" id="FRBL01000001">
    <property type="protein sequence ID" value="SHL00269.1"/>
    <property type="molecule type" value="Genomic_DNA"/>
</dbReference>
<dbReference type="Gene3D" id="3.90.105.10">
    <property type="entry name" value="Molybdopterin biosynthesis moea protein, domain 2"/>
    <property type="match status" value="1"/>
</dbReference>
<name>A0A1M6X335_9BACT</name>
<dbReference type="Pfam" id="PF03453">
    <property type="entry name" value="MoeA_N"/>
    <property type="match status" value="1"/>
</dbReference>
<dbReference type="InterPro" id="IPR005111">
    <property type="entry name" value="MoeA_C_domain_IV"/>
</dbReference>
<dbReference type="InterPro" id="IPR038987">
    <property type="entry name" value="MoeA-like"/>
</dbReference>
<evidence type="ECO:0000313" key="9">
    <source>
        <dbReference type="Proteomes" id="UP000184420"/>
    </source>
</evidence>
<dbReference type="InterPro" id="IPR008284">
    <property type="entry name" value="MoCF_biosynth_CS"/>
</dbReference>
<keyword evidence="6" id="KW-0460">Magnesium</keyword>
<evidence type="ECO:0000256" key="3">
    <source>
        <dbReference type="ARBA" id="ARBA00010763"/>
    </source>
</evidence>
<dbReference type="Pfam" id="PF03454">
    <property type="entry name" value="MoeA_C"/>
    <property type="match status" value="1"/>
</dbReference>
<dbReference type="InterPro" id="IPR005110">
    <property type="entry name" value="MoeA_linker/N"/>
</dbReference>
<dbReference type="SUPFAM" id="SSF63882">
    <property type="entry name" value="MoeA N-terminal region -like"/>
    <property type="match status" value="1"/>
</dbReference>
<dbReference type="InterPro" id="IPR036425">
    <property type="entry name" value="MoaB/Mog-like_dom_sf"/>
</dbReference>
<dbReference type="AlphaFoldDB" id="A0A1M6X335"/>
<accession>A0A1M6X335</accession>
<dbReference type="Gene3D" id="3.40.980.10">
    <property type="entry name" value="MoaB/Mog-like domain"/>
    <property type="match status" value="1"/>
</dbReference>
<dbReference type="UniPathway" id="UPA00344"/>
<dbReference type="PANTHER" id="PTHR10192">
    <property type="entry name" value="MOLYBDOPTERIN BIOSYNTHESIS PROTEIN"/>
    <property type="match status" value="1"/>
</dbReference>
<dbReference type="CDD" id="cd00887">
    <property type="entry name" value="MoeA"/>
    <property type="match status" value="1"/>
</dbReference>
<evidence type="ECO:0000256" key="5">
    <source>
        <dbReference type="ARBA" id="ARBA00047317"/>
    </source>
</evidence>
<keyword evidence="4 6" id="KW-0501">Molybdenum cofactor biosynthesis</keyword>
<protein>
    <recommendedName>
        <fullName evidence="6">Molybdopterin molybdenumtransferase</fullName>
        <ecNumber evidence="6">2.10.1.1</ecNumber>
    </recommendedName>
</protein>
<comment type="similarity">
    <text evidence="3 6">Belongs to the MoeA family.</text>
</comment>
<comment type="pathway">
    <text evidence="2 6">Cofactor biosynthesis; molybdopterin biosynthesis.</text>
</comment>
<keyword evidence="6" id="KW-0500">Molybdenum</keyword>
<keyword evidence="9" id="KW-1185">Reference proteome</keyword>
<dbReference type="EC" id="2.10.1.1" evidence="6"/>
<dbReference type="InterPro" id="IPR001453">
    <property type="entry name" value="MoaB/Mog_dom"/>
</dbReference>
<feature type="domain" description="MoaB/Mog" evidence="7">
    <location>
        <begin position="179"/>
        <end position="317"/>
    </location>
</feature>
<sequence length="401" mass="44038">MLTVAEAYAAVLETVRTAGTELVPFNQANGRILREPVRADRPFPPFDRVMMDGIAIRFDSYARGQRVFVMEDVQAAGTPQLQLGNTANCMEVMTGAVLPELTDTVVQYEHLESTEHEGFRRFTIKHLVKKGQHIHKAGSDVKENAILLDDGALLGPAEAGVLATVGKTQVLVSKRPRVVVIATGNELVPVDATPQPHQLRMSNVYSLSASLEQLGIQAAVLHLEDHAESMKHQLQPLIADTDVWISSGAVSAGKFDYLPQVLQELGMQQVFHKVQQRPGKPFLFGTFHNGPVVFALPGNPVSGFMCFYRYVQPWLLAAMGARPAATMYASLSTKVSFEPALEYYLPVKLVSQPHGKLMAVPQPYQGSGDLASLLLADAFMELPSDISQFKKGDTFPVWKFR</sequence>
<evidence type="ECO:0000256" key="1">
    <source>
        <dbReference type="ARBA" id="ARBA00002901"/>
    </source>
</evidence>
<comment type="cofactor">
    <cofactor evidence="6">
        <name>Mg(2+)</name>
        <dbReference type="ChEBI" id="CHEBI:18420"/>
    </cofactor>
</comment>
<dbReference type="PANTHER" id="PTHR10192:SF5">
    <property type="entry name" value="GEPHYRIN"/>
    <property type="match status" value="1"/>
</dbReference>